<dbReference type="Proteomes" id="UP001595528">
    <property type="component" value="Unassembled WGS sequence"/>
</dbReference>
<gene>
    <name evidence="6" type="ORF">ACFOGJ_08720</name>
</gene>
<evidence type="ECO:0000256" key="1">
    <source>
        <dbReference type="ARBA" id="ARBA00022723"/>
    </source>
</evidence>
<evidence type="ECO:0000313" key="7">
    <source>
        <dbReference type="Proteomes" id="UP001595528"/>
    </source>
</evidence>
<dbReference type="InterPro" id="IPR017900">
    <property type="entry name" value="4Fe4S_Fe_S_CS"/>
</dbReference>
<keyword evidence="1" id="KW-0479">Metal-binding</keyword>
<dbReference type="PANTHER" id="PTHR42827:SF1">
    <property type="entry name" value="IRON-SULFUR CLUSTER-BINDING PROTEIN"/>
    <property type="match status" value="1"/>
</dbReference>
<dbReference type="InterPro" id="IPR017896">
    <property type="entry name" value="4Fe4S_Fe-S-bd"/>
</dbReference>
<dbReference type="RefSeq" id="WP_379899475.1">
    <property type="nucleotide sequence ID" value="NZ_JBHRTR010000021.1"/>
</dbReference>
<comment type="caution">
    <text evidence="6">The sequence shown here is derived from an EMBL/GenBank/DDBJ whole genome shotgun (WGS) entry which is preliminary data.</text>
</comment>
<reference evidence="7" key="1">
    <citation type="journal article" date="2019" name="Int. J. Syst. Evol. Microbiol.">
        <title>The Global Catalogue of Microorganisms (GCM) 10K type strain sequencing project: providing services to taxonomists for standard genome sequencing and annotation.</title>
        <authorList>
            <consortium name="The Broad Institute Genomics Platform"/>
            <consortium name="The Broad Institute Genome Sequencing Center for Infectious Disease"/>
            <person name="Wu L."/>
            <person name="Ma J."/>
        </authorList>
    </citation>
    <scope>NUCLEOTIDE SEQUENCE [LARGE SCALE GENOMIC DNA]</scope>
    <source>
        <strain evidence="7">KCTC 42964</strain>
    </source>
</reference>
<evidence type="ECO:0000313" key="6">
    <source>
        <dbReference type="EMBL" id="MFC3227309.1"/>
    </source>
</evidence>
<feature type="compositionally biased region" description="Basic and acidic residues" evidence="4">
    <location>
        <begin position="738"/>
        <end position="749"/>
    </location>
</feature>
<evidence type="ECO:0000256" key="3">
    <source>
        <dbReference type="ARBA" id="ARBA00023014"/>
    </source>
</evidence>
<sequence>MWFSTRADSRPYHLGTYPLEVLPRDPALAAVEAARPPVVAPAYDRAAEGPLAVALRDYLGIFAANAVRDPAAAKAPVPDDPQRRMVDVKGYAYFMNASQVGICRIPDSAWCSGAERPAGHDHAVVLLLAHGRVPEAGNPARDWVAPAVQEGADCRIGGIAVCLAGHIAQLGWSAEPHVMGAGSVDAERLAVLAGLAVRDPDSGRLRNPYVDAFSLAVVTTDYALAVDEPLAPAALRAKGPAYWLGINGATSGRERRRRQKRATHLGAYPMETVRRVERPTTLIFDEEVPRVPKRAAFFDRALRGDLGEKAQKERHRFAFKQPHTAGMLPSMRAMVPRQDGPVADGSDAARFGDPAANSRALKSLAYFLGADVAGICEAPAYAWFSHDAQGEPMAVKHRYAVVMLIDQEFDTMEGASGDDWISGTQSMRAYLRGAEIAGVMAETLRAEGFPARAQTNVDSDVLHIPLMLLAGLGELSRIGELVLNPFMGPRLKTVVMTTDMPLEPDLPIDFGLQYFCGNCHKCARECPCDAIPWGPKVMFNGYEMWKPDAERCARYRLTNARGSACGRCMKTCPLNKIVTADGPLLQRIASWCGIHAPFLKPLLVPLAVRLDDVLGKGDLNPAKKWWFDLEVVDGICVEPVKGVNRRRLDPSRRLDPAKQKMAYYPAADMPVPNDLDPQPADRKKAMARAAELETPAGAAARHARGEPAPALYTATPPRPGGPVGTAAAPSVYGGSVRAAERTQARDQAR</sequence>
<dbReference type="PROSITE" id="PS51379">
    <property type="entry name" value="4FE4S_FER_2"/>
    <property type="match status" value="2"/>
</dbReference>
<dbReference type="Gene3D" id="3.30.70.20">
    <property type="match status" value="1"/>
</dbReference>
<evidence type="ECO:0000259" key="5">
    <source>
        <dbReference type="PROSITE" id="PS51379"/>
    </source>
</evidence>
<dbReference type="SUPFAM" id="SSF54862">
    <property type="entry name" value="4Fe-4S ferredoxins"/>
    <property type="match status" value="1"/>
</dbReference>
<evidence type="ECO:0000256" key="2">
    <source>
        <dbReference type="ARBA" id="ARBA00023004"/>
    </source>
</evidence>
<feature type="domain" description="4Fe-4S ferredoxin-type" evidence="5">
    <location>
        <begin position="553"/>
        <end position="582"/>
    </location>
</feature>
<accession>A0ABV7KYV1</accession>
<keyword evidence="7" id="KW-1185">Reference proteome</keyword>
<feature type="domain" description="4Fe-4S ferredoxin-type" evidence="5">
    <location>
        <begin position="504"/>
        <end position="536"/>
    </location>
</feature>
<keyword evidence="2" id="KW-0408">Iron</keyword>
<dbReference type="PROSITE" id="PS00198">
    <property type="entry name" value="4FE4S_FER_1"/>
    <property type="match status" value="1"/>
</dbReference>
<dbReference type="EMBL" id="JBHRTR010000021">
    <property type="protein sequence ID" value="MFC3227309.1"/>
    <property type="molecule type" value="Genomic_DNA"/>
</dbReference>
<dbReference type="PANTHER" id="PTHR42827">
    <property type="entry name" value="IRON-SULFUR CLUSTER-BINDING PROTEIN-RELATED"/>
    <property type="match status" value="1"/>
</dbReference>
<protein>
    <recommendedName>
        <fullName evidence="5">4Fe-4S ferredoxin-type domain-containing protein</fullName>
    </recommendedName>
</protein>
<evidence type="ECO:0000256" key="4">
    <source>
        <dbReference type="SAM" id="MobiDB-lite"/>
    </source>
</evidence>
<organism evidence="6 7">
    <name type="scientific">Marinibaculum pumilum</name>
    <dbReference type="NCBI Taxonomy" id="1766165"/>
    <lineage>
        <taxon>Bacteria</taxon>
        <taxon>Pseudomonadati</taxon>
        <taxon>Pseudomonadota</taxon>
        <taxon>Alphaproteobacteria</taxon>
        <taxon>Rhodospirillales</taxon>
        <taxon>Rhodospirillaceae</taxon>
        <taxon>Marinibaculum</taxon>
    </lineage>
</organism>
<name>A0ABV7KYV1_9PROT</name>
<feature type="region of interest" description="Disordered" evidence="4">
    <location>
        <begin position="663"/>
        <end position="749"/>
    </location>
</feature>
<feature type="compositionally biased region" description="Low complexity" evidence="4">
    <location>
        <begin position="687"/>
        <end position="700"/>
    </location>
</feature>
<proteinExistence type="predicted"/>
<keyword evidence="3" id="KW-0411">Iron-sulfur</keyword>